<name>A0AB33U006_NEIME</name>
<proteinExistence type="predicted"/>
<reference evidence="1 2" key="1">
    <citation type="submission" date="2016-02" db="EMBL/GenBank/DDBJ databases">
        <authorList>
            <consortium name="Pathogen Informatics"/>
        </authorList>
    </citation>
    <scope>NUCLEOTIDE SEQUENCE [LARGE SCALE GENOMIC DNA]</scope>
    <source>
        <strain evidence="1 2">2842STDY5881269</strain>
    </source>
</reference>
<evidence type="ECO:0000313" key="2">
    <source>
        <dbReference type="Proteomes" id="UP000072443"/>
    </source>
</evidence>
<comment type="caution">
    <text evidence="1">The sequence shown here is derived from an EMBL/GenBank/DDBJ whole genome shotgun (WGS) entry which is preliminary data.</text>
</comment>
<dbReference type="AlphaFoldDB" id="A0AB33U006"/>
<dbReference type="GO" id="GO:0003677">
    <property type="term" value="F:DNA binding"/>
    <property type="evidence" value="ECO:0007669"/>
    <property type="project" value="InterPro"/>
</dbReference>
<dbReference type="Gene3D" id="1.10.260.40">
    <property type="entry name" value="lambda repressor-like DNA-binding domains"/>
    <property type="match status" value="1"/>
</dbReference>
<dbReference type="Proteomes" id="UP000072443">
    <property type="component" value="Unassembled WGS sequence"/>
</dbReference>
<gene>
    <name evidence="1" type="ORF">ERS514591_01763</name>
</gene>
<accession>A0AB33U006</accession>
<dbReference type="RefSeq" id="WP_061371019.1">
    <property type="nucleotide sequence ID" value="NZ_FEPL01000015.1"/>
</dbReference>
<dbReference type="Pfam" id="PF15943">
    <property type="entry name" value="YdaS_toxin"/>
    <property type="match status" value="1"/>
</dbReference>
<dbReference type="InterPro" id="IPR031856">
    <property type="entry name" value="YdaS_toxin-like"/>
</dbReference>
<protein>
    <submittedName>
        <fullName evidence="1">Uncharacterized protein conserved in bacteria, prophage-related</fullName>
    </submittedName>
</protein>
<dbReference type="SUPFAM" id="SSF47413">
    <property type="entry name" value="lambda repressor-like DNA-binding domains"/>
    <property type="match status" value="1"/>
</dbReference>
<dbReference type="InterPro" id="IPR010982">
    <property type="entry name" value="Lambda_DNA-bd_dom_sf"/>
</dbReference>
<dbReference type="EMBL" id="FEVP01000027">
    <property type="protein sequence ID" value="CWQ04093.1"/>
    <property type="molecule type" value="Genomic_DNA"/>
</dbReference>
<sequence>MNQAIQDAIWLFGSQNRLAKAVGVSQTAVRKWREGSGMDVRHAQKIEELTGGKVTARQISDGIRR</sequence>
<organism evidence="1 2">
    <name type="scientific">Neisseria meningitidis</name>
    <dbReference type="NCBI Taxonomy" id="487"/>
    <lineage>
        <taxon>Bacteria</taxon>
        <taxon>Pseudomonadati</taxon>
        <taxon>Pseudomonadota</taxon>
        <taxon>Betaproteobacteria</taxon>
        <taxon>Neisseriales</taxon>
        <taxon>Neisseriaceae</taxon>
        <taxon>Neisseria</taxon>
    </lineage>
</organism>
<evidence type="ECO:0000313" key="1">
    <source>
        <dbReference type="EMBL" id="CWQ04093.1"/>
    </source>
</evidence>